<dbReference type="InterPro" id="IPR026956">
    <property type="entry name" value="D-ser_dehydrat-like_dom"/>
</dbReference>
<protein>
    <submittedName>
        <fullName evidence="4">Amino acid deaminase</fullName>
    </submittedName>
</protein>
<dbReference type="InterPro" id="IPR042208">
    <property type="entry name" value="D-ser_dehydrat-like_sf"/>
</dbReference>
<dbReference type="Gene3D" id="3.20.20.10">
    <property type="entry name" value="Alanine racemase"/>
    <property type="match status" value="1"/>
</dbReference>
<comment type="similarity">
    <text evidence="1">Belongs to the DSD1 family.</text>
</comment>
<dbReference type="CDD" id="cd06818">
    <property type="entry name" value="PLPDE_III_cryptic_DSD"/>
    <property type="match status" value="1"/>
</dbReference>
<proteinExistence type="inferred from homology"/>
<dbReference type="InterPro" id="IPR029066">
    <property type="entry name" value="PLP-binding_barrel"/>
</dbReference>
<comment type="caution">
    <text evidence="4">The sequence shown here is derived from an EMBL/GenBank/DDBJ whole genome shotgun (WGS) entry which is preliminary data.</text>
</comment>
<dbReference type="Gene3D" id="2.40.37.20">
    <property type="entry name" value="D-serine dehydratase-like domain"/>
    <property type="match status" value="1"/>
</dbReference>
<dbReference type="InterPro" id="IPR051466">
    <property type="entry name" value="D-amino_acid_metab_enzyme"/>
</dbReference>
<dbReference type="Pfam" id="PF01168">
    <property type="entry name" value="Ala_racemase_N"/>
    <property type="match status" value="1"/>
</dbReference>
<dbReference type="SUPFAM" id="SSF51419">
    <property type="entry name" value="PLP-binding barrel"/>
    <property type="match status" value="1"/>
</dbReference>
<evidence type="ECO:0000256" key="1">
    <source>
        <dbReference type="ARBA" id="ARBA00005323"/>
    </source>
</evidence>
<reference evidence="4" key="1">
    <citation type="submission" date="2023-07" db="EMBL/GenBank/DDBJ databases">
        <title>Gilvimarinus algae sp. nov., isolated from the surface of Kelp.</title>
        <authorList>
            <person name="Sun Y.Y."/>
            <person name="Gong Y."/>
            <person name="Du Z.J."/>
        </authorList>
    </citation>
    <scope>NUCLEOTIDE SEQUENCE</scope>
    <source>
        <strain evidence="4">SDUM040014</strain>
    </source>
</reference>
<keyword evidence="5" id="KW-1185">Reference proteome</keyword>
<accession>A0ABT8TGB1</accession>
<dbReference type="EMBL" id="JAULRT010000035">
    <property type="protein sequence ID" value="MDO3381357.1"/>
    <property type="molecule type" value="Genomic_DNA"/>
</dbReference>
<dbReference type="PANTHER" id="PTHR28004">
    <property type="entry name" value="ZGC:162816-RELATED"/>
    <property type="match status" value="1"/>
</dbReference>
<evidence type="ECO:0000259" key="3">
    <source>
        <dbReference type="SMART" id="SM01119"/>
    </source>
</evidence>
<dbReference type="InterPro" id="IPR001608">
    <property type="entry name" value="Ala_racemase_N"/>
</dbReference>
<gene>
    <name evidence="4" type="ORF">QWI16_04175</name>
</gene>
<dbReference type="PANTHER" id="PTHR28004:SF8">
    <property type="entry name" value="D-SERINE DEAMINASE"/>
    <property type="match status" value="1"/>
</dbReference>
<keyword evidence="2" id="KW-0456">Lyase</keyword>
<dbReference type="Pfam" id="PF14031">
    <property type="entry name" value="D-ser_dehydrat"/>
    <property type="match status" value="1"/>
</dbReference>
<organism evidence="4 5">
    <name type="scientific">Gilvimarinus algae</name>
    <dbReference type="NCBI Taxonomy" id="3058037"/>
    <lineage>
        <taxon>Bacteria</taxon>
        <taxon>Pseudomonadati</taxon>
        <taxon>Pseudomonadota</taxon>
        <taxon>Gammaproteobacteria</taxon>
        <taxon>Cellvibrionales</taxon>
        <taxon>Cellvibrionaceae</taxon>
        <taxon>Gilvimarinus</taxon>
    </lineage>
</organism>
<dbReference type="RefSeq" id="WP_302711493.1">
    <property type="nucleotide sequence ID" value="NZ_JAULRT010000035.1"/>
</dbReference>
<evidence type="ECO:0000313" key="5">
    <source>
        <dbReference type="Proteomes" id="UP001168380"/>
    </source>
</evidence>
<evidence type="ECO:0000256" key="2">
    <source>
        <dbReference type="ARBA" id="ARBA00023239"/>
    </source>
</evidence>
<feature type="domain" description="D-serine dehydratase-like" evidence="3">
    <location>
        <begin position="300"/>
        <end position="399"/>
    </location>
</feature>
<name>A0ABT8TGB1_9GAMM</name>
<sequence>MNQKITLPSVTATKGAGDTAGKGLSLLHESVSLPAAVVYRSRLDNNLSWMQSFADSQGVKLAPHGKTTMTPRFFQLQREAGAWAQTLASAPQAVAAAEAGIGRIIMANQLVGKRNMALVSGLKAEWGTEFHCLVDSAENIRALGDYFAAAGQTLNLLIEIGVPGGRCGCRSDAEAEALCAIIAEYDSLRLTGIETYEGVIGGPEAPAKIRRHLEQVRDLTLKLHAQGRFGGQRAILTGAGSAWYDLVAEVFGGADQSKVIPVIRPGCYLIHDKGIYLEAQQQVRERLGDSCAVQGDLQSSLEVWAYVQSMPEPGLAILTLGKRDCAFDAGLPQPALHFRPGSARPVKAPAGWEVFHIMDQHSAMRLPEDADVKVGDMIALSTSHPCLTFDKWREIHLIDDDYTIIEQVNTCF</sequence>
<evidence type="ECO:0000313" key="4">
    <source>
        <dbReference type="EMBL" id="MDO3381357.1"/>
    </source>
</evidence>
<dbReference type="SMART" id="SM01119">
    <property type="entry name" value="D-ser_dehydrat"/>
    <property type="match status" value="1"/>
</dbReference>
<dbReference type="Proteomes" id="UP001168380">
    <property type="component" value="Unassembled WGS sequence"/>
</dbReference>